<evidence type="ECO:0000256" key="1">
    <source>
        <dbReference type="ARBA" id="ARBA00004651"/>
    </source>
</evidence>
<dbReference type="Proteomes" id="UP000177371">
    <property type="component" value="Unassembled WGS sequence"/>
</dbReference>
<feature type="transmembrane region" description="Helical" evidence="8">
    <location>
        <begin position="113"/>
        <end position="133"/>
    </location>
</feature>
<dbReference type="GO" id="GO:0016763">
    <property type="term" value="F:pentosyltransferase activity"/>
    <property type="evidence" value="ECO:0007669"/>
    <property type="project" value="TreeGrafter"/>
</dbReference>
<accession>A0A1F4UWR1</accession>
<sequence length="486" mass="56497">MSKTTTIVFFLILFLIGMVSYKDYGVSWDEPIQRKFGLAVYNYIFNGSDQMFKSSEKYYGPVFEFILVVIEKVLNLTSEKEIYQIRHLFTFIFNFIGYLFFYKLTRTIFKNRFISMTAVSFLAFSPLIFAHSFYNSKDAVLMSGVIIASYFSLKFLKDPRSKKALIAGIFCALAITIRIVGVFVPVITFLVLIPNLKADKVKPLLFYIFSIVVFTFVLWPLLWKNPVKEFTNSFNEMKNFHETSSTIFLGKTIPGNKIPWFYVPFWMMLTIPYTQVLLFISGVLTFFKSPVNNTYKLFLILWFVLPLMTVIYLKSTLYDGWRQMFFIYPGFILISISGLKYILDSRVTVIKIFIITLVYINLAQAVLFINKWHPNQNVFFNILAGGKAEISNKFSLDYWGLVYKQLYDFLSDFDGRENIKVYIDTFPGETNLRMSKTPQKFVLTDSMVNSDYYLTNFRSGVVLEESKKVYKVAVDGVEIGAVYKVN</sequence>
<evidence type="ECO:0000256" key="3">
    <source>
        <dbReference type="ARBA" id="ARBA00022676"/>
    </source>
</evidence>
<evidence type="ECO:0000256" key="5">
    <source>
        <dbReference type="ARBA" id="ARBA00022692"/>
    </source>
</evidence>
<comment type="caution">
    <text evidence="10">The sequence shown here is derived from an EMBL/GenBank/DDBJ whole genome shotgun (WGS) entry which is preliminary data.</text>
</comment>
<dbReference type="AlphaFoldDB" id="A0A1F4UWR1"/>
<evidence type="ECO:0000313" key="10">
    <source>
        <dbReference type="EMBL" id="OGC49397.1"/>
    </source>
</evidence>
<dbReference type="PANTHER" id="PTHR33908">
    <property type="entry name" value="MANNOSYLTRANSFERASE YKCB-RELATED"/>
    <property type="match status" value="1"/>
</dbReference>
<dbReference type="STRING" id="1802610.A2W32_04360"/>
<reference evidence="10 11" key="1">
    <citation type="journal article" date="2016" name="Nat. Commun.">
        <title>Thousands of microbial genomes shed light on interconnected biogeochemical processes in an aquifer system.</title>
        <authorList>
            <person name="Anantharaman K."/>
            <person name="Brown C.T."/>
            <person name="Hug L.A."/>
            <person name="Sharon I."/>
            <person name="Castelle C.J."/>
            <person name="Probst A.J."/>
            <person name="Thomas B.C."/>
            <person name="Singh A."/>
            <person name="Wilkins M.J."/>
            <person name="Karaoz U."/>
            <person name="Brodie E.L."/>
            <person name="Williams K.H."/>
            <person name="Hubbard S.S."/>
            <person name="Banfield J.F."/>
        </authorList>
    </citation>
    <scope>NUCLEOTIDE SEQUENCE [LARGE SCALE GENOMIC DNA]</scope>
</reference>
<feature type="transmembrane region" description="Helical" evidence="8">
    <location>
        <begin position="349"/>
        <end position="369"/>
    </location>
</feature>
<keyword evidence="2" id="KW-1003">Cell membrane</keyword>
<feature type="transmembrane region" description="Helical" evidence="8">
    <location>
        <begin position="293"/>
        <end position="313"/>
    </location>
</feature>
<keyword evidence="3" id="KW-0328">Glycosyltransferase</keyword>
<dbReference type="GO" id="GO:0009103">
    <property type="term" value="P:lipopolysaccharide biosynthetic process"/>
    <property type="evidence" value="ECO:0007669"/>
    <property type="project" value="UniProtKB-ARBA"/>
</dbReference>
<gene>
    <name evidence="10" type="ORF">A2W32_04360</name>
</gene>
<dbReference type="PANTHER" id="PTHR33908:SF11">
    <property type="entry name" value="MEMBRANE PROTEIN"/>
    <property type="match status" value="1"/>
</dbReference>
<keyword evidence="6 8" id="KW-1133">Transmembrane helix</keyword>
<feature type="domain" description="Glycosyltransferase RgtA/B/C/D-like" evidence="9">
    <location>
        <begin position="81"/>
        <end position="219"/>
    </location>
</feature>
<dbReference type="InterPro" id="IPR050297">
    <property type="entry name" value="LipidA_mod_glycosyltrf_83"/>
</dbReference>
<feature type="transmembrane region" description="Helical" evidence="8">
    <location>
        <begin position="260"/>
        <end position="287"/>
    </location>
</feature>
<feature type="transmembrane region" description="Helical" evidence="8">
    <location>
        <begin position="325"/>
        <end position="343"/>
    </location>
</feature>
<keyword evidence="5 8" id="KW-0812">Transmembrane</keyword>
<evidence type="ECO:0000313" key="11">
    <source>
        <dbReference type="Proteomes" id="UP000177371"/>
    </source>
</evidence>
<dbReference type="GO" id="GO:0005886">
    <property type="term" value="C:plasma membrane"/>
    <property type="evidence" value="ECO:0007669"/>
    <property type="project" value="UniProtKB-SubCell"/>
</dbReference>
<keyword evidence="7 8" id="KW-0472">Membrane</keyword>
<keyword evidence="4" id="KW-0808">Transferase</keyword>
<evidence type="ECO:0000256" key="2">
    <source>
        <dbReference type="ARBA" id="ARBA00022475"/>
    </source>
</evidence>
<feature type="transmembrane region" description="Helical" evidence="8">
    <location>
        <begin position="165"/>
        <end position="192"/>
    </location>
</feature>
<dbReference type="Pfam" id="PF13231">
    <property type="entry name" value="PMT_2"/>
    <property type="match status" value="1"/>
</dbReference>
<evidence type="ECO:0000259" key="9">
    <source>
        <dbReference type="Pfam" id="PF13231"/>
    </source>
</evidence>
<evidence type="ECO:0000256" key="7">
    <source>
        <dbReference type="ARBA" id="ARBA00023136"/>
    </source>
</evidence>
<feature type="transmembrane region" description="Helical" evidence="8">
    <location>
        <begin position="139"/>
        <end position="156"/>
    </location>
</feature>
<evidence type="ECO:0000256" key="4">
    <source>
        <dbReference type="ARBA" id="ARBA00022679"/>
    </source>
</evidence>
<organism evidence="10 11">
    <name type="scientific">candidate division WWE3 bacterium RBG_16_37_10</name>
    <dbReference type="NCBI Taxonomy" id="1802610"/>
    <lineage>
        <taxon>Bacteria</taxon>
        <taxon>Katanobacteria</taxon>
    </lineage>
</organism>
<protein>
    <recommendedName>
        <fullName evidence="9">Glycosyltransferase RgtA/B/C/D-like domain-containing protein</fullName>
    </recommendedName>
</protein>
<feature type="transmembrane region" description="Helical" evidence="8">
    <location>
        <begin position="82"/>
        <end position="101"/>
    </location>
</feature>
<evidence type="ECO:0000256" key="6">
    <source>
        <dbReference type="ARBA" id="ARBA00022989"/>
    </source>
</evidence>
<comment type="subcellular location">
    <subcellularLocation>
        <location evidence="1">Cell membrane</location>
        <topology evidence="1">Multi-pass membrane protein</topology>
    </subcellularLocation>
</comment>
<dbReference type="InterPro" id="IPR038731">
    <property type="entry name" value="RgtA/B/C-like"/>
</dbReference>
<dbReference type="EMBL" id="MEUT01000051">
    <property type="protein sequence ID" value="OGC49397.1"/>
    <property type="molecule type" value="Genomic_DNA"/>
</dbReference>
<name>A0A1F4UWR1_UNCKA</name>
<feature type="transmembrane region" description="Helical" evidence="8">
    <location>
        <begin position="204"/>
        <end position="223"/>
    </location>
</feature>
<proteinExistence type="predicted"/>
<evidence type="ECO:0000256" key="8">
    <source>
        <dbReference type="SAM" id="Phobius"/>
    </source>
</evidence>